<evidence type="ECO:0000256" key="3">
    <source>
        <dbReference type="ARBA" id="ARBA00022475"/>
    </source>
</evidence>
<dbReference type="Proteomes" id="UP000824014">
    <property type="component" value="Unassembled WGS sequence"/>
</dbReference>
<comment type="subcellular location">
    <subcellularLocation>
        <location evidence="1">Cell membrane</location>
        <topology evidence="1">Multi-pass membrane protein</topology>
    </subcellularLocation>
</comment>
<accession>A0A9D2IMP5</accession>
<reference evidence="8" key="1">
    <citation type="journal article" date="2021" name="PeerJ">
        <title>Extensive microbial diversity within the chicken gut microbiome revealed by metagenomics and culture.</title>
        <authorList>
            <person name="Gilroy R."/>
            <person name="Ravi A."/>
            <person name="Getino M."/>
            <person name="Pursley I."/>
            <person name="Horton D.L."/>
            <person name="Alikhan N.F."/>
            <person name="Baker D."/>
            <person name="Gharbi K."/>
            <person name="Hall N."/>
            <person name="Watson M."/>
            <person name="Adriaenssens E.M."/>
            <person name="Foster-Nyarko E."/>
            <person name="Jarju S."/>
            <person name="Secka A."/>
            <person name="Antonio M."/>
            <person name="Oren A."/>
            <person name="Chaudhuri R.R."/>
            <person name="La Ragione R."/>
            <person name="Hildebrand F."/>
            <person name="Pallen M.J."/>
        </authorList>
    </citation>
    <scope>NUCLEOTIDE SEQUENCE</scope>
    <source>
        <strain evidence="8">ChiHjej11B10-19426</strain>
    </source>
</reference>
<evidence type="ECO:0000256" key="2">
    <source>
        <dbReference type="ARBA" id="ARBA00005262"/>
    </source>
</evidence>
<comment type="caution">
    <text evidence="8">The sequence shown here is derived from an EMBL/GenBank/DDBJ whole genome shotgun (WGS) entry which is preliminary data.</text>
</comment>
<dbReference type="EMBL" id="DXCC01000031">
    <property type="protein sequence ID" value="HIZ15857.1"/>
    <property type="molecule type" value="Genomic_DNA"/>
</dbReference>
<name>A0A9D2IMP5_9BACT</name>
<evidence type="ECO:0000313" key="9">
    <source>
        <dbReference type="Proteomes" id="UP000824014"/>
    </source>
</evidence>
<gene>
    <name evidence="8" type="ORF">H9816_08145</name>
</gene>
<dbReference type="PANTHER" id="PTHR43663:SF1">
    <property type="entry name" value="CHROMATE TRANSPORTER"/>
    <property type="match status" value="1"/>
</dbReference>
<dbReference type="InterPro" id="IPR052518">
    <property type="entry name" value="CHR_Transporter"/>
</dbReference>
<evidence type="ECO:0000256" key="4">
    <source>
        <dbReference type="ARBA" id="ARBA00022692"/>
    </source>
</evidence>
<reference evidence="8" key="2">
    <citation type="submission" date="2021-04" db="EMBL/GenBank/DDBJ databases">
        <authorList>
            <person name="Gilroy R."/>
        </authorList>
    </citation>
    <scope>NUCLEOTIDE SEQUENCE</scope>
    <source>
        <strain evidence="8">ChiHjej11B10-19426</strain>
    </source>
</reference>
<dbReference type="PANTHER" id="PTHR43663">
    <property type="entry name" value="CHROMATE TRANSPORT PROTEIN-RELATED"/>
    <property type="match status" value="1"/>
</dbReference>
<dbReference type="GO" id="GO:0005886">
    <property type="term" value="C:plasma membrane"/>
    <property type="evidence" value="ECO:0007669"/>
    <property type="project" value="UniProtKB-SubCell"/>
</dbReference>
<evidence type="ECO:0000256" key="5">
    <source>
        <dbReference type="ARBA" id="ARBA00022989"/>
    </source>
</evidence>
<evidence type="ECO:0000256" key="7">
    <source>
        <dbReference type="SAM" id="Phobius"/>
    </source>
</evidence>
<evidence type="ECO:0000313" key="8">
    <source>
        <dbReference type="EMBL" id="HIZ15857.1"/>
    </source>
</evidence>
<dbReference type="AlphaFoldDB" id="A0A9D2IMP5"/>
<feature type="transmembrane region" description="Helical" evidence="7">
    <location>
        <begin position="156"/>
        <end position="173"/>
    </location>
</feature>
<keyword evidence="3" id="KW-1003">Cell membrane</keyword>
<evidence type="ECO:0000256" key="6">
    <source>
        <dbReference type="ARBA" id="ARBA00023136"/>
    </source>
</evidence>
<evidence type="ECO:0000256" key="1">
    <source>
        <dbReference type="ARBA" id="ARBA00004651"/>
    </source>
</evidence>
<dbReference type="GO" id="GO:0015109">
    <property type="term" value="F:chromate transmembrane transporter activity"/>
    <property type="evidence" value="ECO:0007669"/>
    <property type="project" value="InterPro"/>
</dbReference>
<keyword evidence="6 7" id="KW-0472">Membrane</keyword>
<sequence length="174" mass="18865">MIYLQLLWSYLKIGFFGFGGGYAMLSLIHNEIVVQRSWLTSEQLTDIIAVSQVTPGPIAINSATYVGYAITGSIWGSVTATIAVCIPSLTLMLAATRFYIKLRANAYVAGAMEGMKPMMIGMIIAAALLLLTPDTFIDWKSWVILAVSFIASIKKVNPILIIILSAVAGLLLYL</sequence>
<organism evidence="8 9">
    <name type="scientific">Candidatus Tidjanibacter faecipullorum</name>
    <dbReference type="NCBI Taxonomy" id="2838766"/>
    <lineage>
        <taxon>Bacteria</taxon>
        <taxon>Pseudomonadati</taxon>
        <taxon>Bacteroidota</taxon>
        <taxon>Bacteroidia</taxon>
        <taxon>Bacteroidales</taxon>
        <taxon>Rikenellaceae</taxon>
        <taxon>Tidjanibacter</taxon>
    </lineage>
</organism>
<dbReference type="InterPro" id="IPR003370">
    <property type="entry name" value="Chromate_transpt"/>
</dbReference>
<keyword evidence="5 7" id="KW-1133">Transmembrane helix</keyword>
<feature type="transmembrane region" description="Helical" evidence="7">
    <location>
        <begin position="117"/>
        <end position="136"/>
    </location>
</feature>
<protein>
    <submittedName>
        <fullName evidence="8">Chromate transporter</fullName>
    </submittedName>
</protein>
<feature type="transmembrane region" description="Helical" evidence="7">
    <location>
        <begin position="74"/>
        <end position="96"/>
    </location>
</feature>
<feature type="transmembrane region" description="Helical" evidence="7">
    <location>
        <begin position="7"/>
        <end position="28"/>
    </location>
</feature>
<comment type="similarity">
    <text evidence="2">Belongs to the chromate ion transporter (CHR) (TC 2.A.51) family.</text>
</comment>
<keyword evidence="4 7" id="KW-0812">Transmembrane</keyword>
<proteinExistence type="inferred from homology"/>
<dbReference type="Pfam" id="PF02417">
    <property type="entry name" value="Chromate_transp"/>
    <property type="match status" value="1"/>
</dbReference>